<comment type="caution">
    <text evidence="2">The sequence shown here is derived from an EMBL/GenBank/DDBJ whole genome shotgun (WGS) entry which is preliminary data.</text>
</comment>
<dbReference type="AlphaFoldDB" id="A0A8J7LCP9"/>
<accession>A0A8J7LCP9</accession>
<dbReference type="Proteomes" id="UP000662314">
    <property type="component" value="Unassembled WGS sequence"/>
</dbReference>
<feature type="transmembrane region" description="Helical" evidence="1">
    <location>
        <begin position="17"/>
        <end position="37"/>
    </location>
</feature>
<dbReference type="RefSeq" id="WP_214431881.1">
    <property type="nucleotide sequence ID" value="NZ_CAWPUQ010000119.1"/>
</dbReference>
<gene>
    <name evidence="2" type="ORF">I8752_08570</name>
</gene>
<keyword evidence="1" id="KW-0812">Transmembrane</keyword>
<evidence type="ECO:0000313" key="2">
    <source>
        <dbReference type="EMBL" id="MBH8573067.1"/>
    </source>
</evidence>
<keyword evidence="1" id="KW-1133">Transmembrane helix</keyword>
<dbReference type="EMBL" id="JAECZA010000023">
    <property type="protein sequence ID" value="MBH8573067.1"/>
    <property type="molecule type" value="Genomic_DNA"/>
</dbReference>
<keyword evidence="1" id="KW-0472">Membrane</keyword>
<proteinExistence type="predicted"/>
<organism evidence="2 3">
    <name type="scientific">Dendronalium phyllosphericum CENA369</name>
    <dbReference type="NCBI Taxonomy" id="1725256"/>
    <lineage>
        <taxon>Bacteria</taxon>
        <taxon>Bacillati</taxon>
        <taxon>Cyanobacteriota</taxon>
        <taxon>Cyanophyceae</taxon>
        <taxon>Nostocales</taxon>
        <taxon>Nostocaceae</taxon>
        <taxon>Dendronalium</taxon>
        <taxon>Dendronalium phyllosphericum</taxon>
    </lineage>
</organism>
<protein>
    <submittedName>
        <fullName evidence="2">Uncharacterized protein</fullName>
    </submittedName>
</protein>
<reference evidence="2 3" key="1">
    <citation type="journal article" date="2021" name="Int. J. Syst. Evol. Microbiol.">
        <title>Amazonocrinis nigriterrae gen. nov., sp. nov., Atlanticothrix silvestris gen. nov., sp. nov. and Dendronalium phyllosphericum gen. nov., sp. nov., nostocacean cyanobacteria from Brazilian environments.</title>
        <authorList>
            <person name="Alvarenga D.O."/>
            <person name="Andreote A.P.D."/>
            <person name="Branco L.H.Z."/>
            <person name="Delbaje E."/>
            <person name="Cruz R.B."/>
            <person name="Varani A.M."/>
            <person name="Fiore M.F."/>
        </authorList>
    </citation>
    <scope>NUCLEOTIDE SEQUENCE [LARGE SCALE GENOMIC DNA]</scope>
    <source>
        <strain evidence="2 3">CENA369</strain>
    </source>
</reference>
<sequence>MESKLENISNSPKRRQILQTALTFMTGLTTTSFISFLRPKSTEKAQAIVVQRPNEFELKGKGTQIKYSILNDVPQLNYRTQKTFVRFNGDDISRLTTDIGTLVTVILSKPNPNVGGNIVKFSFLLPTINLPIGDGETAVQTQAVLTTEKTSGLIRRPIFGQFQSYETFILNGTARYR</sequence>
<name>A0A8J7LCP9_9NOST</name>
<evidence type="ECO:0000256" key="1">
    <source>
        <dbReference type="SAM" id="Phobius"/>
    </source>
</evidence>
<evidence type="ECO:0000313" key="3">
    <source>
        <dbReference type="Proteomes" id="UP000662314"/>
    </source>
</evidence>
<keyword evidence="3" id="KW-1185">Reference proteome</keyword>